<comment type="similarity">
    <text evidence="1">Belongs to the FRAS1 family.</text>
</comment>
<feature type="domain" description="Calx-beta" evidence="6">
    <location>
        <begin position="1663"/>
        <end position="1766"/>
    </location>
</feature>
<evidence type="ECO:0000313" key="7">
    <source>
        <dbReference type="EMBL" id="MBP2296498.1"/>
    </source>
</evidence>
<protein>
    <recommendedName>
        <fullName evidence="6">Calx-beta domain-containing protein</fullName>
    </recommendedName>
</protein>
<gene>
    <name evidence="7" type="ORF">J2851_006316</name>
</gene>
<feature type="domain" description="Calx-beta" evidence="6">
    <location>
        <begin position="2132"/>
        <end position="2240"/>
    </location>
</feature>
<name>A0ABS4SWP5_9PROT</name>
<organism evidence="7 8">
    <name type="scientific">Azospirillum rugosum</name>
    <dbReference type="NCBI Taxonomy" id="416170"/>
    <lineage>
        <taxon>Bacteria</taxon>
        <taxon>Pseudomonadati</taxon>
        <taxon>Pseudomonadota</taxon>
        <taxon>Alphaproteobacteria</taxon>
        <taxon>Rhodospirillales</taxon>
        <taxon>Azospirillaceae</taxon>
        <taxon>Azospirillum</taxon>
    </lineage>
</organism>
<keyword evidence="2" id="KW-0732">Signal</keyword>
<dbReference type="Gene3D" id="2.60.40.2030">
    <property type="match status" value="11"/>
</dbReference>
<proteinExistence type="inferred from homology"/>
<evidence type="ECO:0000256" key="1">
    <source>
        <dbReference type="ARBA" id="ARBA00005529"/>
    </source>
</evidence>
<feature type="domain" description="Calx-beta" evidence="6">
    <location>
        <begin position="1074"/>
        <end position="1181"/>
    </location>
</feature>
<keyword evidence="4" id="KW-0106">Calcium</keyword>
<evidence type="ECO:0000313" key="8">
    <source>
        <dbReference type="Proteomes" id="UP000781958"/>
    </source>
</evidence>
<dbReference type="SUPFAM" id="SSF141072">
    <property type="entry name" value="CalX-like"/>
    <property type="match status" value="11"/>
</dbReference>
<dbReference type="InterPro" id="IPR003644">
    <property type="entry name" value="Calx_beta"/>
</dbReference>
<dbReference type="PANTHER" id="PTHR46682:SF1">
    <property type="entry name" value="ADHESION G-PROTEIN COUPLED RECEPTOR V1"/>
    <property type="match status" value="1"/>
</dbReference>
<dbReference type="Pfam" id="PF16184">
    <property type="entry name" value="Cadherin_3"/>
    <property type="match status" value="3"/>
</dbReference>
<dbReference type="RefSeq" id="WP_209771722.1">
    <property type="nucleotide sequence ID" value="NZ_JAGINP010000031.1"/>
</dbReference>
<feature type="domain" description="Calx-beta" evidence="6">
    <location>
        <begin position="1313"/>
        <end position="1419"/>
    </location>
</feature>
<feature type="domain" description="Calx-beta" evidence="6">
    <location>
        <begin position="1899"/>
        <end position="2002"/>
    </location>
</feature>
<dbReference type="PROSITE" id="PS51854">
    <property type="entry name" value="CSPG"/>
    <property type="match status" value="3"/>
</dbReference>
<dbReference type="InterPro" id="IPR038081">
    <property type="entry name" value="CalX-like_sf"/>
</dbReference>
<dbReference type="InterPro" id="IPR025592">
    <property type="entry name" value="DUF4347"/>
</dbReference>
<evidence type="ECO:0000259" key="6">
    <source>
        <dbReference type="SMART" id="SM00237"/>
    </source>
</evidence>
<dbReference type="InterPro" id="IPR026919">
    <property type="entry name" value="ADGRV1"/>
</dbReference>
<accession>A0ABS4SWP5</accession>
<feature type="region of interest" description="Disordered" evidence="5">
    <location>
        <begin position="3592"/>
        <end position="3617"/>
    </location>
</feature>
<keyword evidence="3" id="KW-0677">Repeat</keyword>
<feature type="non-terminal residue" evidence="7">
    <location>
        <position position="4235"/>
    </location>
</feature>
<feature type="domain" description="Calx-beta" evidence="6">
    <location>
        <begin position="1545"/>
        <end position="1649"/>
    </location>
</feature>
<evidence type="ECO:0000256" key="4">
    <source>
        <dbReference type="ARBA" id="ARBA00022837"/>
    </source>
</evidence>
<feature type="region of interest" description="Disordered" evidence="5">
    <location>
        <begin position="3383"/>
        <end position="3409"/>
    </location>
</feature>
<dbReference type="Pfam" id="PF03160">
    <property type="entry name" value="Calx-beta"/>
    <property type="match status" value="10"/>
</dbReference>
<sequence>MVFDASVAATAADVVDHSHDSLADPASTAAKAGQAQDAAKAVGATEPAGDQAPAREPGADHAAPAGSDLPVPAAGAAPAKDDSAQPANASTGILQLVFVDPRTPGAAEAVAGLGAGTRVVTLDSGRDGIQQISEALSGTSGLQSIHILSHGDGGGLPVGRDTLTTTSLTGRADEVASWRDHLADGATIELHGVDPASGGQRLAGTLADLTGSKVTATDDLTVPDADKADAGGADSVTAADRRIVVIDARVENPEVLLGDLPSDVETVVIGVNDDPIARIQQALAGGHVASLQIVAHGEAGSVTLGRDTLTAASLEGATADAIAAWKASFTEGADILLLGCDVGQGGAGTAFMARLAGLTGTDVAASDDATGSAALGGDWTLEVSTGPVESRIALSATAEAAWQHLLAPPTITSPAGGDTIAVIEPSVLNVAGAEQASLGGWTVTDLEGGTLTVTVSLPSTTVGHLDDTAPPGNKGVSFLSFNGTAADANIWLAGLRFVAADTELGNTAASTTITITVIDGDPSPGPYTVTKTIAVTVSPSNDPTVLTTSQVTVTEGGNVEITAGNLTVADPEVTAGTQSNTQLVYRLEALPAYGTLTLGGQLLGVGSIFTQDDVVNHRLVYVHKATGADQNTADSFQVSVNDGATPQSYSSAHISTVNIAVTPVNQAPVLTTAGGNVYEGVPASAPESSIGNFIVANAGGDPGDTLTIQLSSLPQHGSLIFTGTLTINGVTRTLTNQNLATYVIPGGTTLDLGSDTVLIAQDQLSGLHYAHDGTEPTVAPTDSFNVVIKDAGGGTGVSASLSQAITLTIRPVNDDPTWVESSTRTATVTAGGADGNLLTGGDNFRVTLTTAMMNVTDSDSPPSSITFAVVDSPSYGRILRNGAVVESGGTFSLQDVIDGRVVYLQTAVNMAGTLGSDDFTFAVSDNAMALRWNADGTSFSRQGGIYAGPSASDSFRIFGFSVALAQGAGASTASYIASAGTPSLAEGDSGTQTVTFTVTRVGDISTTGSVQYTVGGVDGADVSSLLSGTALFAAYESTVEIRLTLVGDTVVEPDEVMTVTLSNPVQGQIAVGSASTTIVNDDTGLSVSIAPVSATQFEGNSGTRSYTFTITRAGVTTGTTTVDYVIEGAGDYPASASDFAGGTFPFGTVTFLASETVKTVTVEVQGDAIAEADETFRLRLANPAGGVLTTATALASIVDDDPAPGLSIKTDAGSVSVLEGDSGTRTLTFTVTRTGKLGQATTVDWTVVGVSGVIDAADFGQAALPQGTITFAAGETVKTITVSVAGDQDIEDDETFKVQLSNPTNGTLETPDAQATIVDDDPATLPEVSISAVTSQLAEGDSGAVAFTFVVTRTGNTSQPGSVDWAVGGGAVNAADFYAGVLPSGTITFAANEVSRTISVIVRGDTLVETDEAFTVTLSNERYLSVGTRTATATILNDDSVPTLSIRANQGAMVEGNSGTRNFTFTVTRSTSAGAAGVDWTIGGMVDAADFGGTIPFGHIDFLNGETTKTITIAVSGDTQAELDETLTVTLSNASGARIATAAATSLIVNDDYPYATVAITADLNQVAEGNSGTRAITYTVTRTGDTTGAASVAWSITGGTADAADFLNGVLPSGTVTFGANETSKTFQIFVAGDTTIEPDETFTVTLSNPNGVSIANNGGSATARIINDDGQIFTIAADQIQRAEGNSGTTPFTFTVTRTGDSSADVTLNWAVSGPGIDDADFVGGTKPFGTVTILAGHTTATITVNVAGDTVAEANEGFTVTLSNPSAGTIATATASSVIANDDGTTLPQFDIVAVNGSQVEGGTGTSRSYQFTITRTGNIGGSASVDWTVAGGAVNPANAADFGGFLPHGTLTFNPGETSQTIVVTVNGDLLAEPDESFTVTLGNAQGAAIGTGVAEATILDDDPVPHVAIVDAGLVKLEGNSGVTTFTFTVTRTGSTADSTSVVWQLTGDAVNAADFGGALPSGTVVFAAGETSATITVSVTGDTAQEGDEPFTVTLLSASNGIIDHATATATILNDDPDIVPTVAIAATDASKAEGNGGTTSYTFTVTRSGDTSSTSFVNWTLRHTSTDAADVTSPTSGRVEFAAGETTATITITVNGDLLFEGDESFDVVLTSAVGARIATGGASASGTVLNDDPAPPSVSITTPTVAAYEGQSGTTPFTFTVTRTGDLTRATTVAWSVVGSGGVPALASDFENGVLPSGTVTFAAGAATATITVNVAGDITVETNETFTVQLISASNGTVSGTGATAVGTIRNDDAPPPPSADPSQILFVGQNPNSAVNAGTITEGSTTGGLILGNDGDNTTPVMLSYSAAGASATQVVYTVLKLGANDGDWYGTLQLKVNGSWQTLSAYGTFTQADLDAGNVRFVPSDGEGFLSTFQFSVSTGAVDPVTRAPVRTVGTFSVFTTPVNDAPTATGSTDKPIKEGDTSYITTSMLSFADPDDATNESYLENPAAGIYASNFALNHTADNPLQFRVTALPAHGTLEVYINGQWAQAQVGTLYNVSLLTISPGGAGTTGLRYNHNGGETRADAFTVVAVDRWGLASSPATVSFVLTNVNDGPQIAATPAQADPTIGVDAPNAIGGAPTNDPITVEEGSRVQITAAMLQAYDPDSSAVQVQYRLTTATSYGQLMRSTNGTTFTVIGVGSSFTQQDVANGTIYYVHGGGESYQSNPSTTYDDRFVFTLSDGDKEQTGREAWVYITPVNQAPTLTSPTGDIPVVSTTIGNNPIAGFVAADPDITSSPGYQSTDRSNPVDETNIVTAIVRLRDVNNLLLADYTGITIQPGAGATVTLIDPPSGPAYDGNGRVLVMKGSLAQVNAALAGLHIGFATDRNAYYTVEVIIDDRARADDGTLTGGANGGLKNASGSVSVPNTAVPGTNPDFTSGDFTGLTGNVAIGTVRIFASSSNDQPTIGLPGAIQPTEDVRIQVIGSGRTVDFDDIEARLTNSNIQVTLSAAHGAVDVGTEGAADSTGTNVTITGDGTGTVTVTGKIADVKAFLNAGVWYLGDGNYNGADTLTVTVSDLGTYGAGSGSSNVTQVAQGTIALTDFVDVNDDPTLNIGSGQIVIDRSSAVTVTGFPALALVIADADDPAQTGQEVQVIVRLLNGSGAPLADAAAYSGITIGYTLSGSAAVVNRGAGAFDGAERPLILRGKITDVAATLQSLKLTVANSNGERDDTTLTLQVIVDDRTSDTSGTASATANGGAVNQQLGGPAGTPTAIVATVIDPYATTTATLNDTAGLAPNTVHAERSVYISGVNDPVVINAGNVTKTEGVTTIVLNATDGAFTLTDADTNGATNLTATVTTSVGTFTAVGGTAGKSALGLGTITLTGSLAAIESSLRDLTITLPDPDGAGGPASNADWNGTFTVTVAVRDLGNTGQRPGDLSGMGTDVASNPGQVSYTDGSSAGLTTTRTITVTIANVNDAPIRSGNATVTTLPNTQEDTADPPGAKVDTLFSGSFSDAVDGAGTSGANQFYGVAVVSSGTVSGGVWQYRLDIENDGTLDGTWVTIGNQSTSSALILDKYDAIRFLPDANWFGTPTGLTVQLIDNSGTTPTSGTIINIGAGGGATAYSDSSNAVTLMTSVVKENDRPTASNTSLPNVAEDAPNPSGTAISNLFTGKYSDAADDQSAHSGDNDSTPLAGIAIVGNTTPATQGVWQYLYVAGGVTTWTTIAANTYSDASALILPAAAQLRFLPGTDFNGTVTPLSVRVADGEGGAITAVTSGVNLTGSLGATSRWSGDGTTAIGVTVTPRNDAPTITATAIGSPIALSEAAGVGTGSSSQLLVTVSAVDDAADFQYLANDNFGGGVIGATMATWYSGDTLTIVDGTYSGKAVTYASASGQVKVGGTVVGTLAGGSSGTALTITLNANADAGAVQAVIQAIAYRTTSDNPTANGTYTSRTVNFTFRDGANNNQSGGSALSTNPSPFVSATIQFTPVNDPPVADLNGAGNGSDNAVTFIDPANANPSAVNIAASATLSDPDNSNLSSMHLTVGGLQDGAFETLTIGGVSFTLNQDCTDVAAGAFKVSYVASVGTGTGTFTIRPGSGNTATVAAFQALLQGITYLNTDDDPTGTSRTVDVTVTDANDDDASATGLNSNTPRTTITIQTNNDQPRITGLSTAATFNEDAIKTAARLDADGVITLDDADSTAYNNGTLTVTGMIAGEDHVSIPAAASAPANPVTNQIWRDTSGSGVYAYDGTAWVQIGTVSTDTDTNFTITLNANATKARVEAL</sequence>
<evidence type="ECO:0000256" key="5">
    <source>
        <dbReference type="SAM" id="MobiDB-lite"/>
    </source>
</evidence>
<feature type="region of interest" description="Disordered" evidence="5">
    <location>
        <begin position="3195"/>
        <end position="3216"/>
    </location>
</feature>
<evidence type="ECO:0000256" key="3">
    <source>
        <dbReference type="ARBA" id="ARBA00022737"/>
    </source>
</evidence>
<dbReference type="PANTHER" id="PTHR46682">
    <property type="entry name" value="ADHESION G-PROTEIN COUPLED RECEPTOR V1"/>
    <property type="match status" value="1"/>
</dbReference>
<comment type="caution">
    <text evidence="7">The sequence shown here is derived from an EMBL/GenBank/DDBJ whole genome shotgun (WGS) entry which is preliminary data.</text>
</comment>
<dbReference type="SMART" id="SM00237">
    <property type="entry name" value="Calx_beta"/>
    <property type="match status" value="9"/>
</dbReference>
<feature type="compositionally biased region" description="Low complexity" evidence="5">
    <location>
        <begin position="68"/>
        <end position="78"/>
    </location>
</feature>
<feature type="compositionally biased region" description="Polar residues" evidence="5">
    <location>
        <begin position="3396"/>
        <end position="3409"/>
    </location>
</feature>
<feature type="domain" description="Calx-beta" evidence="6">
    <location>
        <begin position="1193"/>
        <end position="1301"/>
    </location>
</feature>
<feature type="region of interest" description="Disordered" evidence="5">
    <location>
        <begin position="1"/>
        <end position="87"/>
    </location>
</feature>
<dbReference type="EMBL" id="JAGINP010000031">
    <property type="protein sequence ID" value="MBP2296498.1"/>
    <property type="molecule type" value="Genomic_DNA"/>
</dbReference>
<feature type="compositionally biased region" description="Low complexity" evidence="5">
    <location>
        <begin position="1"/>
        <end position="13"/>
    </location>
</feature>
<feature type="domain" description="Calx-beta" evidence="6">
    <location>
        <begin position="2014"/>
        <end position="2118"/>
    </location>
</feature>
<dbReference type="Proteomes" id="UP000781958">
    <property type="component" value="Unassembled WGS sequence"/>
</dbReference>
<keyword evidence="8" id="KW-1185">Reference proteome</keyword>
<reference evidence="7 8" key="1">
    <citation type="submission" date="2021-03" db="EMBL/GenBank/DDBJ databases">
        <title>Genomic Encyclopedia of Type Strains, Phase III (KMG-III): the genomes of soil and plant-associated and newly described type strains.</title>
        <authorList>
            <person name="Whitman W."/>
        </authorList>
    </citation>
    <scope>NUCLEOTIDE SEQUENCE [LARGE SCALE GENOMIC DNA]</scope>
    <source>
        <strain evidence="7 8">IMMIB AFH-6</strain>
    </source>
</reference>
<evidence type="ECO:0000256" key="2">
    <source>
        <dbReference type="ARBA" id="ARBA00022729"/>
    </source>
</evidence>
<dbReference type="InterPro" id="IPR039005">
    <property type="entry name" value="CSPG_rpt"/>
</dbReference>
<dbReference type="Pfam" id="PF14252">
    <property type="entry name" value="DUF4347"/>
    <property type="match status" value="2"/>
</dbReference>
<feature type="compositionally biased region" description="Low complexity" evidence="5">
    <location>
        <begin position="3196"/>
        <end position="3209"/>
    </location>
</feature>
<feature type="compositionally biased region" description="Low complexity" evidence="5">
    <location>
        <begin position="26"/>
        <end position="45"/>
    </location>
</feature>
<feature type="domain" description="Calx-beta" evidence="6">
    <location>
        <begin position="1778"/>
        <end position="1887"/>
    </location>
</feature>